<dbReference type="EMBL" id="JACEON010000011">
    <property type="protein sequence ID" value="MBA4612481.1"/>
    <property type="molecule type" value="Genomic_DNA"/>
</dbReference>
<comment type="caution">
    <text evidence="2">The sequence shown here is derived from an EMBL/GenBank/DDBJ whole genome shotgun (WGS) entry which is preliminary data.</text>
</comment>
<dbReference type="GO" id="GO:0008081">
    <property type="term" value="F:phosphoric diester hydrolase activity"/>
    <property type="evidence" value="ECO:0007669"/>
    <property type="project" value="InterPro"/>
</dbReference>
<dbReference type="AlphaFoldDB" id="A0A838XTX7"/>
<dbReference type="PANTHER" id="PTHR43805:SF1">
    <property type="entry name" value="GP-PDE DOMAIN-CONTAINING PROTEIN"/>
    <property type="match status" value="1"/>
</dbReference>
<evidence type="ECO:0000313" key="3">
    <source>
        <dbReference type="Proteomes" id="UP000559404"/>
    </source>
</evidence>
<accession>A0A838XTX7</accession>
<feature type="domain" description="GP-PDE" evidence="1">
    <location>
        <begin position="12"/>
        <end position="244"/>
    </location>
</feature>
<dbReference type="GO" id="GO:0006629">
    <property type="term" value="P:lipid metabolic process"/>
    <property type="evidence" value="ECO:0007669"/>
    <property type="project" value="InterPro"/>
</dbReference>
<dbReference type="Proteomes" id="UP000559404">
    <property type="component" value="Unassembled WGS sequence"/>
</dbReference>
<dbReference type="Pfam" id="PF03009">
    <property type="entry name" value="GDPD"/>
    <property type="match status" value="1"/>
</dbReference>
<evidence type="ECO:0000259" key="1">
    <source>
        <dbReference type="PROSITE" id="PS51704"/>
    </source>
</evidence>
<reference evidence="2 3" key="1">
    <citation type="submission" date="2020-07" db="EMBL/GenBank/DDBJ databases">
        <authorList>
            <person name="Li M."/>
        </authorList>
    </citation>
    <scope>NUCLEOTIDE SEQUENCE [LARGE SCALE GENOMIC DNA]</scope>
    <source>
        <strain evidence="2 3">DSM 23284</strain>
    </source>
</reference>
<gene>
    <name evidence="2" type="ORF">H1W37_12510</name>
</gene>
<organism evidence="2 3">
    <name type="scientific">Stappia taiwanensis</name>
    <dbReference type="NCBI Taxonomy" id="992267"/>
    <lineage>
        <taxon>Bacteria</taxon>
        <taxon>Pseudomonadati</taxon>
        <taxon>Pseudomonadota</taxon>
        <taxon>Alphaproteobacteria</taxon>
        <taxon>Hyphomicrobiales</taxon>
        <taxon>Stappiaceae</taxon>
        <taxon>Stappia</taxon>
    </lineage>
</organism>
<dbReference type="PROSITE" id="PS51704">
    <property type="entry name" value="GP_PDE"/>
    <property type="match status" value="1"/>
</dbReference>
<dbReference type="SUPFAM" id="SSF51695">
    <property type="entry name" value="PLC-like phosphodiesterases"/>
    <property type="match status" value="1"/>
</dbReference>
<name>A0A838XTX7_9HYPH</name>
<dbReference type="PANTHER" id="PTHR43805">
    <property type="entry name" value="GLYCEROPHOSPHORYL DIESTER PHOSPHODIESTERASE"/>
    <property type="match status" value="1"/>
</dbReference>
<dbReference type="InterPro" id="IPR017946">
    <property type="entry name" value="PLC-like_Pdiesterase_TIM-brl"/>
</dbReference>
<dbReference type="Gene3D" id="3.20.20.190">
    <property type="entry name" value="Phosphatidylinositol (PI) phosphodiesterase"/>
    <property type="match status" value="1"/>
</dbReference>
<keyword evidence="3" id="KW-1185">Reference proteome</keyword>
<dbReference type="InterPro" id="IPR030395">
    <property type="entry name" value="GP_PDE_dom"/>
</dbReference>
<dbReference type="RefSeq" id="WP_181760682.1">
    <property type="nucleotide sequence ID" value="NZ_BMCR01000010.1"/>
</dbReference>
<protein>
    <submittedName>
        <fullName evidence="2">Glycerophosphodiester phosphodiesterase</fullName>
    </submittedName>
</protein>
<evidence type="ECO:0000313" key="2">
    <source>
        <dbReference type="EMBL" id="MBA4612481.1"/>
    </source>
</evidence>
<proteinExistence type="predicted"/>
<reference evidence="2 3" key="2">
    <citation type="submission" date="2020-08" db="EMBL/GenBank/DDBJ databases">
        <title>Stappia taiwanensis sp. nov., isolated from a coastal thermal spring.</title>
        <authorList>
            <person name="Kampfer P."/>
        </authorList>
    </citation>
    <scope>NUCLEOTIDE SEQUENCE [LARGE SCALE GENOMIC DNA]</scope>
    <source>
        <strain evidence="2 3">DSM 23284</strain>
    </source>
</reference>
<sequence length="250" mass="27598">MAIHPYLADHRFAALAHRGGGLENPENSRQAFAAVNALGYSFIEIDVQASSDGVVVVFHDDTLERTTDGRGVVSELPYEALRAVRIGGGEPLLTLEEALLTWPAMRFNIDIKTDQALEPTLDLLRKLDCLDRVCVASFSDRRLKAVRQALGPAVCLSSGPRSVAALKFGSWHLPFPTPDVDCAQVPLRKYGIPLVTPGFLRHCRARRIAVHVWTIDDEAEMRRLIRLGVDGIVTDRPSALKRVAQEEGVW</sequence>